<reference evidence="3" key="1">
    <citation type="journal article" date="2023" name="Commun. Biol.">
        <title>Genome analysis of Parmales, the sister group of diatoms, reveals the evolutionary specialization of diatoms from phago-mixotrophs to photoautotrophs.</title>
        <authorList>
            <person name="Ban H."/>
            <person name="Sato S."/>
            <person name="Yoshikawa S."/>
            <person name="Yamada K."/>
            <person name="Nakamura Y."/>
            <person name="Ichinomiya M."/>
            <person name="Sato N."/>
            <person name="Blanc-Mathieu R."/>
            <person name="Endo H."/>
            <person name="Kuwata A."/>
            <person name="Ogata H."/>
        </authorList>
    </citation>
    <scope>NUCLEOTIDE SEQUENCE [LARGE SCALE GENOMIC DNA]</scope>
    <source>
        <strain evidence="3">NIES 3699</strain>
    </source>
</reference>
<accession>A0A9W7FND1</accession>
<feature type="chain" id="PRO_5040927748" description="PS II complex 12 kDa extrinsic protein" evidence="1">
    <location>
        <begin position="18"/>
        <end position="279"/>
    </location>
</feature>
<dbReference type="AlphaFoldDB" id="A0A9W7FND1"/>
<comment type="caution">
    <text evidence="2">The sequence shown here is derived from an EMBL/GenBank/DDBJ whole genome shotgun (WGS) entry which is preliminary data.</text>
</comment>
<organism evidence="2 3">
    <name type="scientific">Triparma verrucosa</name>
    <dbReference type="NCBI Taxonomy" id="1606542"/>
    <lineage>
        <taxon>Eukaryota</taxon>
        <taxon>Sar</taxon>
        <taxon>Stramenopiles</taxon>
        <taxon>Ochrophyta</taxon>
        <taxon>Bolidophyceae</taxon>
        <taxon>Parmales</taxon>
        <taxon>Triparmaceae</taxon>
        <taxon>Triparma</taxon>
    </lineage>
</organism>
<evidence type="ECO:0000313" key="2">
    <source>
        <dbReference type="EMBL" id="GMI15116.1"/>
    </source>
</evidence>
<dbReference type="Proteomes" id="UP001165160">
    <property type="component" value="Unassembled WGS sequence"/>
</dbReference>
<evidence type="ECO:0000256" key="1">
    <source>
        <dbReference type="SAM" id="SignalP"/>
    </source>
</evidence>
<feature type="signal peptide" evidence="1">
    <location>
        <begin position="1"/>
        <end position="17"/>
    </location>
</feature>
<sequence>MRVQALLLVFLPLLIQSFTFQLIPKQPVRCPAFATSASKLLATPPPSSPSPSPSTILVALSLSVLLSGSAPAPSLADEYGVSVDAPTLYTGETIEICTKRGVLGACKKTSRRTVANDNDKASKYQKIQSPEVKLKDVAMRTGVDGMESSDLISILQQRTADNKDFNQRIVDQKTFEANQPGYFGPFSREVLIQNYGEQGSVEASQFTLLNSPQAMRLKKAGYIEGKKFIKPIDQETIDKYAEEDSNLLGKIGGVILTPFRVIAAPFKFVGGLLFGSDDQ</sequence>
<dbReference type="EMBL" id="BRXX01000512">
    <property type="protein sequence ID" value="GMI15116.1"/>
    <property type="molecule type" value="Genomic_DNA"/>
</dbReference>
<name>A0A9W7FND1_9STRA</name>
<gene>
    <name evidence="2" type="ORF">TrVE_jg12088</name>
</gene>
<keyword evidence="3" id="KW-1185">Reference proteome</keyword>
<evidence type="ECO:0000313" key="3">
    <source>
        <dbReference type="Proteomes" id="UP001165160"/>
    </source>
</evidence>
<proteinExistence type="predicted"/>
<keyword evidence="1" id="KW-0732">Signal</keyword>
<evidence type="ECO:0008006" key="4">
    <source>
        <dbReference type="Google" id="ProtNLM"/>
    </source>
</evidence>
<protein>
    <recommendedName>
        <fullName evidence="4">PS II complex 12 kDa extrinsic protein</fullName>
    </recommendedName>
</protein>